<dbReference type="Gene3D" id="3.40.50.1820">
    <property type="entry name" value="alpha/beta hydrolase"/>
    <property type="match status" value="2"/>
</dbReference>
<reference evidence="4" key="3">
    <citation type="submission" date="2025-09" db="UniProtKB">
        <authorList>
            <consortium name="Ensembl"/>
        </authorList>
    </citation>
    <scope>IDENTIFICATION</scope>
</reference>
<proteinExistence type="inferred from homology"/>
<feature type="compositionally biased region" description="Low complexity" evidence="3">
    <location>
        <begin position="13"/>
        <end position="23"/>
    </location>
</feature>
<dbReference type="STRING" id="8840.ENSAPLP00000029026"/>
<dbReference type="InterPro" id="IPR029058">
    <property type="entry name" value="AB_hydrolase_fold"/>
</dbReference>
<keyword evidence="2" id="KW-0121">Carboxypeptidase</keyword>
<comment type="similarity">
    <text evidence="1 2">Belongs to the peptidase S10 family.</text>
</comment>
<dbReference type="GO" id="GO:0006508">
    <property type="term" value="P:proteolysis"/>
    <property type="evidence" value="ECO:0007669"/>
    <property type="project" value="UniProtKB-KW"/>
</dbReference>
<name>A0A493TT35_ANAPP</name>
<dbReference type="InterPro" id="IPR001563">
    <property type="entry name" value="Peptidase_S10"/>
</dbReference>
<dbReference type="PRINTS" id="PR00724">
    <property type="entry name" value="CRBOXYPTASEC"/>
</dbReference>
<keyword evidence="5" id="KW-1185">Reference proteome</keyword>
<dbReference type="InterPro" id="IPR018202">
    <property type="entry name" value="Ser_caboxypep_ser_AS"/>
</dbReference>
<keyword evidence="2" id="KW-0378">Hydrolase</keyword>
<evidence type="ECO:0000256" key="2">
    <source>
        <dbReference type="RuleBase" id="RU361156"/>
    </source>
</evidence>
<feature type="region of interest" description="Disordered" evidence="3">
    <location>
        <begin position="1"/>
        <end position="23"/>
    </location>
</feature>
<accession>A0A493TT35</accession>
<evidence type="ECO:0000256" key="1">
    <source>
        <dbReference type="ARBA" id="ARBA00009431"/>
    </source>
</evidence>
<feature type="compositionally biased region" description="Pro residues" evidence="3">
    <location>
        <begin position="1"/>
        <end position="11"/>
    </location>
</feature>
<dbReference type="PROSITE" id="PS00131">
    <property type="entry name" value="CARBOXYPEPT_SER_SER"/>
    <property type="match status" value="1"/>
</dbReference>
<reference evidence="5" key="1">
    <citation type="submission" date="2017-10" db="EMBL/GenBank/DDBJ databases">
        <title>A new Pekin duck reference genome.</title>
        <authorList>
            <person name="Hou Z.-C."/>
            <person name="Zhou Z.-K."/>
            <person name="Zhu F."/>
            <person name="Hou S.-S."/>
        </authorList>
    </citation>
    <scope>NUCLEOTIDE SEQUENCE [LARGE SCALE GENOMIC DNA]</scope>
</reference>
<evidence type="ECO:0000313" key="4">
    <source>
        <dbReference type="Ensembl" id="ENSAPLP00000029026.1"/>
    </source>
</evidence>
<evidence type="ECO:0000313" key="5">
    <source>
        <dbReference type="Proteomes" id="UP000016666"/>
    </source>
</evidence>
<evidence type="ECO:0000256" key="3">
    <source>
        <dbReference type="SAM" id="MobiDB-lite"/>
    </source>
</evidence>
<dbReference type="PANTHER" id="PTHR11802">
    <property type="entry name" value="SERINE PROTEASE FAMILY S10 SERINE CARBOXYPEPTIDASE"/>
    <property type="match status" value="1"/>
</dbReference>
<dbReference type="PANTHER" id="PTHR11802:SF502">
    <property type="entry name" value="LYSOSOMAL PROTECTIVE PROTEIN"/>
    <property type="match status" value="1"/>
</dbReference>
<reference evidence="4" key="2">
    <citation type="submission" date="2025-08" db="UniProtKB">
        <authorList>
            <consortium name="Ensembl"/>
        </authorList>
    </citation>
    <scope>IDENTIFICATION</scope>
</reference>
<dbReference type="SUPFAM" id="SSF53474">
    <property type="entry name" value="alpha/beta-Hydrolases"/>
    <property type="match status" value="1"/>
</dbReference>
<keyword evidence="2" id="KW-0645">Protease</keyword>
<sequence length="224" mass="24244">MSPSSPLPQPREPGGLPLSRSSPLSPQVANMLYLESPAGVGFSYSDDKKYATNDTEVAHNNYLALKEFFRLFPEYSKNDLFLTGESYGGVYIPTLAEWVMQDPSLNLKVSGTALRGAGGGGLGTASWGPAGSCSVGAVIPSAQRRCLGAERAEQPLLRSSAELQLLQGLSCPFQNLFRMPVARKKVRMDPPCTNSTAPTMYLNSPEVRKALHIPPEAPEWQVCR</sequence>
<dbReference type="GO" id="GO:0004185">
    <property type="term" value="F:serine-type carboxypeptidase activity"/>
    <property type="evidence" value="ECO:0007669"/>
    <property type="project" value="UniProtKB-UniRule"/>
</dbReference>
<dbReference type="AlphaFoldDB" id="A0A493TT35"/>
<dbReference type="EC" id="3.4.16.-" evidence="2"/>
<dbReference type="Ensembl" id="ENSAPLT00000036770.1">
    <property type="protein sequence ID" value="ENSAPLP00000029026.1"/>
    <property type="gene ID" value="ENSAPLG00000021321.1"/>
</dbReference>
<dbReference type="GeneTree" id="ENSGT00880000138014"/>
<protein>
    <recommendedName>
        <fullName evidence="2">Carboxypeptidase</fullName>
        <ecNumber evidence="2">3.4.16.-</ecNumber>
    </recommendedName>
</protein>
<dbReference type="Proteomes" id="UP000016666">
    <property type="component" value="Unassembled WGS sequence"/>
</dbReference>
<organism evidence="4 5">
    <name type="scientific">Anas platyrhynchos platyrhynchos</name>
    <name type="common">Northern mallard</name>
    <dbReference type="NCBI Taxonomy" id="8840"/>
    <lineage>
        <taxon>Eukaryota</taxon>
        <taxon>Metazoa</taxon>
        <taxon>Chordata</taxon>
        <taxon>Craniata</taxon>
        <taxon>Vertebrata</taxon>
        <taxon>Euteleostomi</taxon>
        <taxon>Archelosauria</taxon>
        <taxon>Archosauria</taxon>
        <taxon>Dinosauria</taxon>
        <taxon>Saurischia</taxon>
        <taxon>Theropoda</taxon>
        <taxon>Coelurosauria</taxon>
        <taxon>Aves</taxon>
        <taxon>Neognathae</taxon>
        <taxon>Galloanserae</taxon>
        <taxon>Anseriformes</taxon>
        <taxon>Anatidae</taxon>
        <taxon>Anatinae</taxon>
        <taxon>Anas</taxon>
    </lineage>
</organism>
<dbReference type="Pfam" id="PF00450">
    <property type="entry name" value="Peptidase_S10"/>
    <property type="match status" value="2"/>
</dbReference>